<gene>
    <name evidence="1" type="ORF">WJX74_000027</name>
</gene>
<evidence type="ECO:0000313" key="2">
    <source>
        <dbReference type="Proteomes" id="UP001438707"/>
    </source>
</evidence>
<dbReference type="EMBL" id="JALJOS010000031">
    <property type="protein sequence ID" value="KAK9822512.1"/>
    <property type="molecule type" value="Genomic_DNA"/>
</dbReference>
<protein>
    <recommendedName>
        <fullName evidence="3">Protein kinase domain-containing protein</fullName>
    </recommendedName>
</protein>
<dbReference type="Proteomes" id="UP001438707">
    <property type="component" value="Unassembled WGS sequence"/>
</dbReference>
<dbReference type="PANTHER" id="PTHR37171:SF1">
    <property type="entry name" value="SERINE_THREONINE-PROTEIN KINASE YRZF-RELATED"/>
    <property type="match status" value="1"/>
</dbReference>
<evidence type="ECO:0000313" key="1">
    <source>
        <dbReference type="EMBL" id="KAK9822512.1"/>
    </source>
</evidence>
<reference evidence="1 2" key="1">
    <citation type="journal article" date="2024" name="Nat. Commun.">
        <title>Phylogenomics reveals the evolutionary origins of lichenization in chlorophyte algae.</title>
        <authorList>
            <person name="Puginier C."/>
            <person name="Libourel C."/>
            <person name="Otte J."/>
            <person name="Skaloud P."/>
            <person name="Haon M."/>
            <person name="Grisel S."/>
            <person name="Petersen M."/>
            <person name="Berrin J.G."/>
            <person name="Delaux P.M."/>
            <person name="Dal Grande F."/>
            <person name="Keller J."/>
        </authorList>
    </citation>
    <scope>NUCLEOTIDE SEQUENCE [LARGE SCALE GENOMIC DNA]</scope>
    <source>
        <strain evidence="1 2">SAG 2145</strain>
    </source>
</reference>
<sequence>MERKVKLVCFTSWEEHIQMTVDGGRLDWTAVKEAFCADVVEIKDEGVPSSFQAGEKTGLTRRTFDGPGYQDEADVSAYADQYLYQPLGKKFPLPGFTEPGIQKPSQVSDMFGQPDFVATAFNSASQQKLLFVAVSKTHRSFVIPYGSSTADAYQDPNLQQNIGGVDQVGDCAASKRSLADLQHETAVYKHLRAEQGVSVPRLVARGYMIDSSLYFVATEPMGPSLELAPIAERNLEPAAMHALERVHACGVLHGDVRPANFLQCGRKGVVLDWLPSQGGVQTEGCAAYGQDVAKTPTELVPERQVKMVDVRRLGQQIAAEPGGVQAQAARALEIEVLIDPS</sequence>
<accession>A0AAW1QMQ2</accession>
<dbReference type="SUPFAM" id="SSF56112">
    <property type="entry name" value="Protein kinase-like (PK-like)"/>
    <property type="match status" value="1"/>
</dbReference>
<dbReference type="PANTHER" id="PTHR37171">
    <property type="entry name" value="SERINE/THREONINE-PROTEIN KINASE YRZF-RELATED"/>
    <property type="match status" value="1"/>
</dbReference>
<comment type="caution">
    <text evidence="1">The sequence shown here is derived from an EMBL/GenBank/DDBJ whole genome shotgun (WGS) entry which is preliminary data.</text>
</comment>
<organism evidence="1 2">
    <name type="scientific">Apatococcus lobatus</name>
    <dbReference type="NCBI Taxonomy" id="904363"/>
    <lineage>
        <taxon>Eukaryota</taxon>
        <taxon>Viridiplantae</taxon>
        <taxon>Chlorophyta</taxon>
        <taxon>core chlorophytes</taxon>
        <taxon>Trebouxiophyceae</taxon>
        <taxon>Chlorellales</taxon>
        <taxon>Chlorellaceae</taxon>
        <taxon>Apatococcus</taxon>
    </lineage>
</organism>
<dbReference type="AlphaFoldDB" id="A0AAW1QMQ2"/>
<dbReference type="InterPro" id="IPR052396">
    <property type="entry name" value="Meiotic_Drive_Suppr_Kinase"/>
</dbReference>
<proteinExistence type="predicted"/>
<keyword evidence="2" id="KW-1185">Reference proteome</keyword>
<name>A0AAW1QMQ2_9CHLO</name>
<evidence type="ECO:0008006" key="3">
    <source>
        <dbReference type="Google" id="ProtNLM"/>
    </source>
</evidence>
<dbReference type="InterPro" id="IPR011009">
    <property type="entry name" value="Kinase-like_dom_sf"/>
</dbReference>